<keyword evidence="1" id="KW-1133">Transmembrane helix</keyword>
<evidence type="ECO:0000313" key="2">
    <source>
        <dbReference type="EMBL" id="MBC3898473.1"/>
    </source>
</evidence>
<accession>A0ABR6YTH2</accession>
<dbReference type="RefSeq" id="WP_186893120.1">
    <property type="nucleotide sequence ID" value="NZ_WJBE01000001.1"/>
</dbReference>
<keyword evidence="3" id="KW-1185">Reference proteome</keyword>
<evidence type="ECO:0000256" key="1">
    <source>
        <dbReference type="SAM" id="Phobius"/>
    </source>
</evidence>
<organism evidence="2 3">
    <name type="scientific">Acetobacterium malicum</name>
    <dbReference type="NCBI Taxonomy" id="52692"/>
    <lineage>
        <taxon>Bacteria</taxon>
        <taxon>Bacillati</taxon>
        <taxon>Bacillota</taxon>
        <taxon>Clostridia</taxon>
        <taxon>Eubacteriales</taxon>
        <taxon>Eubacteriaceae</taxon>
        <taxon>Acetobacterium</taxon>
    </lineage>
</organism>
<reference evidence="2 3" key="1">
    <citation type="journal article" date="2020" name="mSystems">
        <title>Defining Genomic and Predicted Metabolic Features of the Acetobacterium Genus.</title>
        <authorList>
            <person name="Ross D.E."/>
            <person name="Marshall C.W."/>
            <person name="Gulliver D."/>
            <person name="May H.D."/>
            <person name="Norman R.S."/>
        </authorList>
    </citation>
    <scope>NUCLEOTIDE SEQUENCE [LARGE SCALE GENOMIC DNA]</scope>
    <source>
        <strain evidence="2 3">DSM 4132</strain>
    </source>
</reference>
<sequence length="59" mass="6695">MSLLFIRLFGFLFGSENVTLGVSTVLAVLIYLLRDLTVNLVKNTLKLIIFNVELQSRHT</sequence>
<gene>
    <name evidence="2" type="ORF">GH811_02420</name>
</gene>
<comment type="caution">
    <text evidence="2">The sequence shown here is derived from an EMBL/GenBank/DDBJ whole genome shotgun (WGS) entry which is preliminary data.</text>
</comment>
<name>A0ABR6YTH2_9FIRM</name>
<protein>
    <submittedName>
        <fullName evidence="2">Uncharacterized protein</fullName>
    </submittedName>
</protein>
<dbReference type="EMBL" id="WJBE01000001">
    <property type="protein sequence ID" value="MBC3898473.1"/>
    <property type="molecule type" value="Genomic_DNA"/>
</dbReference>
<proteinExistence type="predicted"/>
<evidence type="ECO:0000313" key="3">
    <source>
        <dbReference type="Proteomes" id="UP000622405"/>
    </source>
</evidence>
<keyword evidence="1" id="KW-0472">Membrane</keyword>
<dbReference type="Proteomes" id="UP000622405">
    <property type="component" value="Unassembled WGS sequence"/>
</dbReference>
<keyword evidence="1" id="KW-0812">Transmembrane</keyword>
<feature type="transmembrane region" description="Helical" evidence="1">
    <location>
        <begin position="6"/>
        <end position="33"/>
    </location>
</feature>